<dbReference type="EMBL" id="FBVY01000036">
    <property type="protein sequence ID" value="CUW99077.1"/>
    <property type="molecule type" value="Genomic_DNA"/>
</dbReference>
<accession>A0A9W5B5J3</accession>
<dbReference type="Proteomes" id="UP000191933">
    <property type="component" value="Unassembled WGS sequence"/>
</dbReference>
<sequence>MSGLIREPHRTSQQAKFEKLRKFDKGLNLICYFGFLEMPADGALLNAAILHTRRSRRPARTGACLLLARFLTNWFVNEALTWACLRISYKARCKPLAMMSMDLTRGFESCTSSPEVSGERMTDGAQPV</sequence>
<gene>
    <name evidence="1" type="ORF">AGR2A_Lc70003</name>
</gene>
<organism evidence="1 2">
    <name type="scientific">Agrobacterium genomosp. 2 str. CFBP 5494</name>
    <dbReference type="NCBI Taxonomy" id="1183436"/>
    <lineage>
        <taxon>Bacteria</taxon>
        <taxon>Pseudomonadati</taxon>
        <taxon>Pseudomonadota</taxon>
        <taxon>Alphaproteobacteria</taxon>
        <taxon>Hyphomicrobiales</taxon>
        <taxon>Rhizobiaceae</taxon>
        <taxon>Rhizobium/Agrobacterium group</taxon>
        <taxon>Agrobacterium</taxon>
        <taxon>Agrobacterium tumefaciens complex</taxon>
    </lineage>
</organism>
<reference evidence="1 2" key="1">
    <citation type="submission" date="2016-01" db="EMBL/GenBank/DDBJ databases">
        <authorList>
            <person name="Regsiter A."/>
            <person name="william w."/>
        </authorList>
    </citation>
    <scope>NUCLEOTIDE SEQUENCE [LARGE SCALE GENOMIC DNA]</scope>
    <source>
        <strain evidence="1 2">CFBP 5494</strain>
    </source>
</reference>
<evidence type="ECO:0000313" key="1">
    <source>
        <dbReference type="EMBL" id="CUW99077.1"/>
    </source>
</evidence>
<proteinExistence type="predicted"/>
<evidence type="ECO:0000313" key="2">
    <source>
        <dbReference type="Proteomes" id="UP000191933"/>
    </source>
</evidence>
<protein>
    <submittedName>
        <fullName evidence="1">Uncharacterized protein</fullName>
    </submittedName>
</protein>
<keyword evidence="2" id="KW-1185">Reference proteome</keyword>
<name>A0A9W5B5J3_9HYPH</name>
<comment type="caution">
    <text evidence="1">The sequence shown here is derived from an EMBL/GenBank/DDBJ whole genome shotgun (WGS) entry which is preliminary data.</text>
</comment>
<dbReference type="AlphaFoldDB" id="A0A9W5B5J3"/>